<reference evidence="2" key="1">
    <citation type="journal article" date="2014" name="Int. J. Syst. Evol. Microbiol.">
        <title>Complete genome sequence of Corynebacterium casei LMG S-19264T (=DSM 44701T), isolated from a smear-ripened cheese.</title>
        <authorList>
            <consortium name="US DOE Joint Genome Institute (JGI-PGF)"/>
            <person name="Walter F."/>
            <person name="Albersmeier A."/>
            <person name="Kalinowski J."/>
            <person name="Ruckert C."/>
        </authorList>
    </citation>
    <scope>NUCLEOTIDE SEQUENCE</scope>
    <source>
        <strain evidence="2">VKM Ac-1401</strain>
    </source>
</reference>
<feature type="transmembrane region" description="Helical" evidence="1">
    <location>
        <begin position="63"/>
        <end position="84"/>
    </location>
</feature>
<keyword evidence="1" id="KW-0812">Transmembrane</keyword>
<keyword evidence="1" id="KW-1133">Transmembrane helix</keyword>
<keyword evidence="1" id="KW-0472">Membrane</keyword>
<name>A0A9W6LYU6_9MICO</name>
<evidence type="ECO:0000313" key="2">
    <source>
        <dbReference type="EMBL" id="GLJ75181.1"/>
    </source>
</evidence>
<reference evidence="2" key="2">
    <citation type="submission" date="2023-01" db="EMBL/GenBank/DDBJ databases">
        <authorList>
            <person name="Sun Q."/>
            <person name="Evtushenko L."/>
        </authorList>
    </citation>
    <scope>NUCLEOTIDE SEQUENCE</scope>
    <source>
        <strain evidence="2">VKM Ac-1401</strain>
    </source>
</reference>
<gene>
    <name evidence="2" type="ORF">GCM10017584_07550</name>
</gene>
<proteinExistence type="predicted"/>
<dbReference type="RefSeq" id="WP_271175872.1">
    <property type="nucleotide sequence ID" value="NZ_BAAAJO010000001.1"/>
</dbReference>
<feature type="transmembrane region" description="Helical" evidence="1">
    <location>
        <begin position="105"/>
        <end position="126"/>
    </location>
</feature>
<protein>
    <recommendedName>
        <fullName evidence="4">DUF1453 domain-containing protein</fullName>
    </recommendedName>
</protein>
<feature type="transmembrane region" description="Helical" evidence="1">
    <location>
        <begin position="132"/>
        <end position="153"/>
    </location>
</feature>
<sequence>MTLQTIGNALLILVLISWIGFRQMTWRPVAVSRMWRVPAIMGLVGVVMLVQTVKPAALTALDLGVLVVELVISLGIGAWMGSIAHFRRLPEPVQLGRDGRDRRDLALYESRTGAWGLVLWIVVVAVRVGIDVLAGMAGSHLAASTGVILLMLAANRAARTVVFAARLDRHAAVTA</sequence>
<dbReference type="EMBL" id="BSEN01000003">
    <property type="protein sequence ID" value="GLJ75181.1"/>
    <property type="molecule type" value="Genomic_DNA"/>
</dbReference>
<dbReference type="AlphaFoldDB" id="A0A9W6LYU6"/>
<comment type="caution">
    <text evidence="2">The sequence shown here is derived from an EMBL/GenBank/DDBJ whole genome shotgun (WGS) entry which is preliminary data.</text>
</comment>
<organism evidence="2 3">
    <name type="scientific">Leifsonia poae</name>
    <dbReference type="NCBI Taxonomy" id="110933"/>
    <lineage>
        <taxon>Bacteria</taxon>
        <taxon>Bacillati</taxon>
        <taxon>Actinomycetota</taxon>
        <taxon>Actinomycetes</taxon>
        <taxon>Micrococcales</taxon>
        <taxon>Microbacteriaceae</taxon>
        <taxon>Leifsonia</taxon>
    </lineage>
</organism>
<dbReference type="Proteomes" id="UP001142372">
    <property type="component" value="Unassembled WGS sequence"/>
</dbReference>
<keyword evidence="3" id="KW-1185">Reference proteome</keyword>
<evidence type="ECO:0000313" key="3">
    <source>
        <dbReference type="Proteomes" id="UP001142372"/>
    </source>
</evidence>
<feature type="transmembrane region" description="Helical" evidence="1">
    <location>
        <begin position="37"/>
        <end position="57"/>
    </location>
</feature>
<evidence type="ECO:0000256" key="1">
    <source>
        <dbReference type="SAM" id="Phobius"/>
    </source>
</evidence>
<evidence type="ECO:0008006" key="4">
    <source>
        <dbReference type="Google" id="ProtNLM"/>
    </source>
</evidence>
<accession>A0A9W6LYU6</accession>
<feature type="transmembrane region" description="Helical" evidence="1">
    <location>
        <begin position="6"/>
        <end position="25"/>
    </location>
</feature>